<evidence type="ECO:0000256" key="3">
    <source>
        <dbReference type="ARBA" id="ARBA00022801"/>
    </source>
</evidence>
<dbReference type="CDD" id="cd18808">
    <property type="entry name" value="SF1_C_Upf1"/>
    <property type="match status" value="1"/>
</dbReference>
<comment type="similarity">
    <text evidence="1">Belongs to the DNA2/NAM7 helicase family.</text>
</comment>
<evidence type="ECO:0000259" key="6">
    <source>
        <dbReference type="Pfam" id="PF13086"/>
    </source>
</evidence>
<keyword evidence="2" id="KW-0547">Nucleotide-binding</keyword>
<keyword evidence="9" id="KW-1185">Reference proteome</keyword>
<protein>
    <recommendedName>
        <fullName evidence="10">Helicase</fullName>
    </recommendedName>
</protein>
<feature type="domain" description="DNA2/NAM7 helicase-like C-terminal" evidence="7">
    <location>
        <begin position="893"/>
        <end position="1093"/>
    </location>
</feature>
<sequence length="1153" mass="126572">MERIAARKRMKANMASSTSARVRSLDAIYRFSDDSFPGEATSWNSHLRPATGIKDGERYLVRLFKKTGTPLDGDLRHLLDRGLRRIHRVLTSRRARDVLVEVIDIVEDDNEIGVAMLRPGDPLSGSTYRTRARLQLLMTGPGRQVFWRNMLRIAEGLSLCHDAGIVHGAISLHTIFSQTDDVPDYRLGGYESCVQILDEDPTPDRGSLRNTGVVSFRHDWVDLGRAARAILGMDGTAPPTLSSMEFKMLDRLTNPPNFQLFDGRTVIREIKEVIEELDRVGSGGEGELILYPSRQAMQSDLASLTSGTIPAAETQRVLRFVADDLLGPEISAVATSTGLIKLVTDLAIYNVRVEEGRIGTITGAWKRRPDDRVADAFEIKQRIHVAVNRAGADERAQRTGLGVIGWAEIARKKTAAGARDDPPSWFALILLEAFSLLREQFRIYPVKVVDPPDTAGKDLVWVTPLDDEERNARRKRAGLRPCAESLRREFSHDEGGPDWTLAASDALGGMREKVPELSFEGAENIGGDRLYGFSSSEPVVPGQSLFLRPRRDVGLEQAVKRRLQNIVAARTNAELLRAIDDPAQVAIDDALVGIAAPGPPPRGLDGTKTTAWNSIAAGKSISVVVGPPGVGKTYLISELVKSIHSQASRSRILVSAQNHETLINMEHELKEVLPKEIAIVVRVERARNGGEKGSLRAGSAAILGRIKKTPELGVMAPQFELIEQALHPTGSGQAAVAERVLRDTDTLLLRSSNVTLATTSSHVIEEMIADGDQFDWVFVEEAARANGSELVGALLLGNRRVIIGDHNQLSPFDAAERKKFYDADRAQELLADARKQLGTFSDLPPEVDLALEVLETDKSLRVDVLGLATRFEEPFRSIAEREEERSRTNGIASSIASALLEQSRMHPAICQLVSNTFYNGLLQPAQRVVDRKPTLSTTKNLPSSPIVVLNLPSLSMVKIRAFEENIKGSFRNVTECKALIQAVKSVQPHRDDKGCLPTLVFLAPYWAQVKQLERQLNSLIDEQDGTLFGFASPRDDRRFVYTSDSFQGGEADLVAASLVRNNTLVGGRALGHVRSRQRMNVLLSRARQKLILATSLGFLGDAVEGTDPDHLGGELGFVKKMIDEVHVLTESRLGNTVPWASIVPVDVGGKLCL</sequence>
<evidence type="ECO:0000313" key="9">
    <source>
        <dbReference type="Proteomes" id="UP001549047"/>
    </source>
</evidence>
<dbReference type="InterPro" id="IPR047187">
    <property type="entry name" value="SF1_C_Upf1"/>
</dbReference>
<keyword evidence="4" id="KW-0347">Helicase</keyword>
<dbReference type="InterPro" id="IPR027417">
    <property type="entry name" value="P-loop_NTPase"/>
</dbReference>
<gene>
    <name evidence="8" type="ORF">ABID16_004510</name>
</gene>
<dbReference type="SUPFAM" id="SSF52540">
    <property type="entry name" value="P-loop containing nucleoside triphosphate hydrolases"/>
    <property type="match status" value="1"/>
</dbReference>
<dbReference type="InterPro" id="IPR011009">
    <property type="entry name" value="Kinase-like_dom_sf"/>
</dbReference>
<evidence type="ECO:0000313" key="8">
    <source>
        <dbReference type="EMBL" id="MET3616161.1"/>
    </source>
</evidence>
<evidence type="ECO:0008006" key="10">
    <source>
        <dbReference type="Google" id="ProtNLM"/>
    </source>
</evidence>
<dbReference type="PANTHER" id="PTHR43788">
    <property type="entry name" value="DNA2/NAM7 HELICASE FAMILY MEMBER"/>
    <property type="match status" value="1"/>
</dbReference>
<dbReference type="InterPro" id="IPR050534">
    <property type="entry name" value="Coronavir_polyprotein_1ab"/>
</dbReference>
<evidence type="ECO:0000256" key="2">
    <source>
        <dbReference type="ARBA" id="ARBA00022741"/>
    </source>
</evidence>
<feature type="domain" description="DNA2/NAM7 helicase helicase" evidence="6">
    <location>
        <begin position="748"/>
        <end position="811"/>
    </location>
</feature>
<evidence type="ECO:0000259" key="7">
    <source>
        <dbReference type="Pfam" id="PF13087"/>
    </source>
</evidence>
<evidence type="ECO:0000256" key="5">
    <source>
        <dbReference type="ARBA" id="ARBA00022840"/>
    </source>
</evidence>
<dbReference type="EMBL" id="JBEPMB010000013">
    <property type="protein sequence ID" value="MET3616161.1"/>
    <property type="molecule type" value="Genomic_DNA"/>
</dbReference>
<accession>A0ABV2J5Y6</accession>
<dbReference type="SUPFAM" id="SSF56112">
    <property type="entry name" value="Protein kinase-like (PK-like)"/>
    <property type="match status" value="1"/>
</dbReference>
<dbReference type="Proteomes" id="UP001549047">
    <property type="component" value="Unassembled WGS sequence"/>
</dbReference>
<evidence type="ECO:0000256" key="1">
    <source>
        <dbReference type="ARBA" id="ARBA00007913"/>
    </source>
</evidence>
<dbReference type="InterPro" id="IPR041677">
    <property type="entry name" value="DNA2/NAM7_AAA_11"/>
</dbReference>
<proteinExistence type="inferred from homology"/>
<dbReference type="InterPro" id="IPR041679">
    <property type="entry name" value="DNA2/NAM7-like_C"/>
</dbReference>
<keyword evidence="5" id="KW-0067">ATP-binding</keyword>
<organism evidence="8 9">
    <name type="scientific">Rhizobium aquaticum</name>
    <dbReference type="NCBI Taxonomy" id="1549636"/>
    <lineage>
        <taxon>Bacteria</taxon>
        <taxon>Pseudomonadati</taxon>
        <taxon>Pseudomonadota</taxon>
        <taxon>Alphaproteobacteria</taxon>
        <taxon>Hyphomicrobiales</taxon>
        <taxon>Rhizobiaceae</taxon>
        <taxon>Rhizobium/Agrobacterium group</taxon>
        <taxon>Rhizobium</taxon>
    </lineage>
</organism>
<dbReference type="Pfam" id="PF13087">
    <property type="entry name" value="AAA_12"/>
    <property type="match status" value="1"/>
</dbReference>
<comment type="caution">
    <text evidence="8">The sequence shown here is derived from an EMBL/GenBank/DDBJ whole genome shotgun (WGS) entry which is preliminary data.</text>
</comment>
<reference evidence="8 9" key="1">
    <citation type="submission" date="2024-06" db="EMBL/GenBank/DDBJ databases">
        <title>Genomic Encyclopedia of Type Strains, Phase IV (KMG-IV): sequencing the most valuable type-strain genomes for metagenomic binning, comparative biology and taxonomic classification.</title>
        <authorList>
            <person name="Goeker M."/>
        </authorList>
    </citation>
    <scope>NUCLEOTIDE SEQUENCE [LARGE SCALE GENOMIC DNA]</scope>
    <source>
        <strain evidence="8 9">DSM 29780</strain>
    </source>
</reference>
<dbReference type="Pfam" id="PF13086">
    <property type="entry name" value="AAA_11"/>
    <property type="match status" value="1"/>
</dbReference>
<dbReference type="Gene3D" id="3.40.50.300">
    <property type="entry name" value="P-loop containing nucleotide triphosphate hydrolases"/>
    <property type="match status" value="2"/>
</dbReference>
<evidence type="ECO:0000256" key="4">
    <source>
        <dbReference type="ARBA" id="ARBA00022806"/>
    </source>
</evidence>
<dbReference type="PANTHER" id="PTHR43788:SF8">
    <property type="entry name" value="DNA-BINDING PROTEIN SMUBP-2"/>
    <property type="match status" value="1"/>
</dbReference>
<dbReference type="RefSeq" id="WP_354558618.1">
    <property type="nucleotide sequence ID" value="NZ_JBEPMB010000013.1"/>
</dbReference>
<keyword evidence="3" id="KW-0378">Hydrolase</keyword>
<name>A0ABV2J5Y6_9HYPH</name>